<dbReference type="AlphaFoldDB" id="A0A7S3J5E7"/>
<gene>
    <name evidence="2" type="ORF">EHAR0213_LOCUS3988</name>
</gene>
<reference evidence="2" key="1">
    <citation type="submission" date="2021-01" db="EMBL/GenBank/DDBJ databases">
        <authorList>
            <person name="Corre E."/>
            <person name="Pelletier E."/>
            <person name="Niang G."/>
            <person name="Scheremetjew M."/>
            <person name="Finn R."/>
            <person name="Kale V."/>
            <person name="Holt S."/>
            <person name="Cochrane G."/>
            <person name="Meng A."/>
            <person name="Brown T."/>
            <person name="Cohen L."/>
        </authorList>
    </citation>
    <scope>NUCLEOTIDE SEQUENCE</scope>
    <source>
        <strain evidence="2">FSP1.4</strain>
    </source>
</reference>
<accession>A0A7S3J5E7</accession>
<feature type="region of interest" description="Disordered" evidence="1">
    <location>
        <begin position="200"/>
        <end position="220"/>
    </location>
</feature>
<protein>
    <submittedName>
        <fullName evidence="2">Uncharacterized protein</fullName>
    </submittedName>
</protein>
<evidence type="ECO:0000256" key="1">
    <source>
        <dbReference type="SAM" id="MobiDB-lite"/>
    </source>
</evidence>
<organism evidence="2">
    <name type="scientific">Euplotes harpa</name>
    <dbReference type="NCBI Taxonomy" id="151035"/>
    <lineage>
        <taxon>Eukaryota</taxon>
        <taxon>Sar</taxon>
        <taxon>Alveolata</taxon>
        <taxon>Ciliophora</taxon>
        <taxon>Intramacronucleata</taxon>
        <taxon>Spirotrichea</taxon>
        <taxon>Hypotrichia</taxon>
        <taxon>Euplotida</taxon>
        <taxon>Euplotidae</taxon>
        <taxon>Euplotes</taxon>
    </lineage>
</organism>
<sequence length="236" mass="26870">MDGNKQQIGGNFIQIPLSGGGSDSFKHGTSAENPIDPRTMLPAMSHAQTRHENAQANEAKDNESDDCFSDDPKSRTSASSRVNFSKLTAEEKERRCHNMSKEVKQLRRKIRNMEERLARSSNCPEFRSGDTGQEYSSNESLIQRAKEKIKNFRGYELSDQKDLLENLCTAISQERLRTDSLAYYMICTIVRGYLTSDEQSKYENSNEHNDDDNAEGELDNKEILVSFPEKEIRISK</sequence>
<name>A0A7S3J5E7_9SPIT</name>
<evidence type="ECO:0000313" key="2">
    <source>
        <dbReference type="EMBL" id="CAE0345079.1"/>
    </source>
</evidence>
<feature type="region of interest" description="Disordered" evidence="1">
    <location>
        <begin position="1"/>
        <end position="81"/>
    </location>
</feature>
<proteinExistence type="predicted"/>
<feature type="region of interest" description="Disordered" evidence="1">
    <location>
        <begin position="116"/>
        <end position="139"/>
    </location>
</feature>
<dbReference type="EMBL" id="HBII01009329">
    <property type="protein sequence ID" value="CAE0345079.1"/>
    <property type="molecule type" value="Transcribed_RNA"/>
</dbReference>
<feature type="compositionally biased region" description="Polar residues" evidence="1">
    <location>
        <begin position="130"/>
        <end position="139"/>
    </location>
</feature>
<feature type="compositionally biased region" description="Basic and acidic residues" evidence="1">
    <location>
        <begin position="49"/>
        <end position="62"/>
    </location>
</feature>